<dbReference type="SUPFAM" id="SSF53850">
    <property type="entry name" value="Periplasmic binding protein-like II"/>
    <property type="match status" value="1"/>
</dbReference>
<dbReference type="Pfam" id="PF00496">
    <property type="entry name" value="SBP_bac_5"/>
    <property type="match status" value="1"/>
</dbReference>
<dbReference type="EMBL" id="JAAFYZ010000127">
    <property type="protein sequence ID" value="MBS2551117.1"/>
    <property type="molecule type" value="Genomic_DNA"/>
</dbReference>
<dbReference type="CDD" id="cd08506">
    <property type="entry name" value="PBP2_clavulanate_OppA2"/>
    <property type="match status" value="1"/>
</dbReference>
<dbReference type="PANTHER" id="PTHR30290:SF83">
    <property type="entry name" value="ABC TRANSPORTER SUBSTRATE-BINDING PROTEIN"/>
    <property type="match status" value="1"/>
</dbReference>
<dbReference type="PIRSF" id="PIRSF002741">
    <property type="entry name" value="MppA"/>
    <property type="match status" value="1"/>
</dbReference>
<dbReference type="Gene3D" id="3.10.105.10">
    <property type="entry name" value="Dipeptide-binding Protein, Domain 3"/>
    <property type="match status" value="1"/>
</dbReference>
<sequence>MTSIVRPTDKEGGTLTMVDRSDFDSVDTGNTYDAFAWAIMDDWSRPMMTYAQQPGAAGAKVVPDLAQAPGVVSNNGLTWTYKIKPGVKYQDGSVVTSQDVKYAIERSNWGQNILINGPSYFPEFVQDNTHYKGPYADKNPNDGVSGITTPDNQTIVFNLTTPFSDFDYLMALPGSAPVPRAKDTGADYFKTYDSTGQYKIDNYQVGNELDLSPNPAFDPSTDPDKLHVVRASKIVIKLKQDVSTIDDNLFDGAANVDLTGVGVQPATQSKILGNPKYKADSDSAYANSTEYFAINTQQKPFDNVDCRKAIEWVVDKATMQTEAGGETGGGDIASTIDPPTIPGWKAGDQYLTPGNKGDVAQSKKELALCQQAEPDQFNADGTVKGSFEVMARDNAVKEANMVQTLQTNLKSIGISVTIDLKPFDKYNSAFAGNKQYVAQHRVAISFMKWGADFPSGYGFMYGILDSASIRDAGGYNLSWDKDQAIDDGITKALAETDPTTRGNDYAAVDHQALSDALVVPLVWDKNLVYRPESLTNVIFSQGLGMYLMSALGVQ</sequence>
<dbReference type="InterPro" id="IPR039424">
    <property type="entry name" value="SBP_5"/>
</dbReference>
<comment type="caution">
    <text evidence="2">The sequence shown here is derived from an EMBL/GenBank/DDBJ whole genome shotgun (WGS) entry which is preliminary data.</text>
</comment>
<reference evidence="2 3" key="1">
    <citation type="submission" date="2020-02" db="EMBL/GenBank/DDBJ databases">
        <title>Acidophilic actinobacteria isolated from forest soil.</title>
        <authorList>
            <person name="Golinska P."/>
        </authorList>
    </citation>
    <scope>NUCLEOTIDE SEQUENCE [LARGE SCALE GENOMIC DNA]</scope>
    <source>
        <strain evidence="2 3">NL8</strain>
    </source>
</reference>
<dbReference type="InterPro" id="IPR030678">
    <property type="entry name" value="Peptide/Ni-bd"/>
</dbReference>
<dbReference type="Gene3D" id="3.40.190.10">
    <property type="entry name" value="Periplasmic binding protein-like II"/>
    <property type="match status" value="1"/>
</dbReference>
<feature type="domain" description="Solute-binding protein family 5" evidence="1">
    <location>
        <begin position="60"/>
        <end position="467"/>
    </location>
</feature>
<organism evidence="2 3">
    <name type="scientific">Catenulispora pinistramenti</name>
    <dbReference type="NCBI Taxonomy" id="2705254"/>
    <lineage>
        <taxon>Bacteria</taxon>
        <taxon>Bacillati</taxon>
        <taxon>Actinomycetota</taxon>
        <taxon>Actinomycetes</taxon>
        <taxon>Catenulisporales</taxon>
        <taxon>Catenulisporaceae</taxon>
        <taxon>Catenulispora</taxon>
    </lineage>
</organism>
<gene>
    <name evidence="2" type="ORF">KGQ19_30040</name>
</gene>
<evidence type="ECO:0000259" key="1">
    <source>
        <dbReference type="Pfam" id="PF00496"/>
    </source>
</evidence>
<evidence type="ECO:0000313" key="2">
    <source>
        <dbReference type="EMBL" id="MBS2551117.1"/>
    </source>
</evidence>
<dbReference type="PANTHER" id="PTHR30290">
    <property type="entry name" value="PERIPLASMIC BINDING COMPONENT OF ABC TRANSPORTER"/>
    <property type="match status" value="1"/>
</dbReference>
<dbReference type="InterPro" id="IPR000914">
    <property type="entry name" value="SBP_5_dom"/>
</dbReference>
<accession>A0ABS5KYP9</accession>
<evidence type="ECO:0000313" key="3">
    <source>
        <dbReference type="Proteomes" id="UP000730482"/>
    </source>
</evidence>
<proteinExistence type="predicted"/>
<dbReference type="Proteomes" id="UP000730482">
    <property type="component" value="Unassembled WGS sequence"/>
</dbReference>
<keyword evidence="3" id="KW-1185">Reference proteome</keyword>
<protein>
    <submittedName>
        <fullName evidence="2">ABC transporter substrate-binding protein</fullName>
    </submittedName>
</protein>
<name>A0ABS5KYP9_9ACTN</name>
<dbReference type="RefSeq" id="WP_212015150.1">
    <property type="nucleotide sequence ID" value="NZ_JAAFYZ010000127.1"/>
</dbReference>